<dbReference type="Proteomes" id="UP000001307">
    <property type="component" value="Unassembled WGS sequence"/>
</dbReference>
<gene>
    <name evidence="15" type="ORF">GSOID_T00013344001</name>
</gene>
<keyword evidence="16" id="KW-1185">Reference proteome</keyword>
<feature type="compositionally biased region" description="Polar residues" evidence="13">
    <location>
        <begin position="546"/>
        <end position="560"/>
    </location>
</feature>
<dbReference type="EMBL" id="FN653019">
    <property type="protein sequence ID" value="CBY22579.1"/>
    <property type="molecule type" value="Genomic_DNA"/>
</dbReference>
<keyword evidence="11" id="KW-0464">Manganese</keyword>
<keyword evidence="6" id="KW-0507">mRNA processing</keyword>
<evidence type="ECO:0000256" key="11">
    <source>
        <dbReference type="ARBA" id="ARBA00023211"/>
    </source>
</evidence>
<comment type="cofactor">
    <cofactor evidence="1">
        <name>Mn(2+)</name>
        <dbReference type="ChEBI" id="CHEBI:29035"/>
    </cofactor>
</comment>
<feature type="compositionally biased region" description="Basic and acidic residues" evidence="13">
    <location>
        <begin position="475"/>
        <end position="487"/>
    </location>
</feature>
<protein>
    <recommendedName>
        <fullName evidence="14">Lariat debranching enzyme C-terminal domain-containing protein</fullName>
    </recommendedName>
</protein>
<dbReference type="SMART" id="SM01124">
    <property type="entry name" value="DBR1"/>
    <property type="match status" value="1"/>
</dbReference>
<comment type="cofactor">
    <cofactor evidence="3">
        <name>Fe(2+)</name>
        <dbReference type="ChEBI" id="CHEBI:29033"/>
    </cofactor>
</comment>
<evidence type="ECO:0000256" key="5">
    <source>
        <dbReference type="ARBA" id="ARBA00006045"/>
    </source>
</evidence>
<dbReference type="FunCoup" id="E4WZI3">
    <property type="interactions" value="311"/>
</dbReference>
<keyword evidence="9" id="KW-0862">Zinc</keyword>
<evidence type="ECO:0000256" key="4">
    <source>
        <dbReference type="ARBA" id="ARBA00004123"/>
    </source>
</evidence>
<dbReference type="CDD" id="cd00844">
    <property type="entry name" value="MPP_Dbr1_N"/>
    <property type="match status" value="1"/>
</dbReference>
<feature type="region of interest" description="Disordered" evidence="13">
    <location>
        <begin position="398"/>
        <end position="586"/>
    </location>
</feature>
<evidence type="ECO:0000259" key="14">
    <source>
        <dbReference type="SMART" id="SM01124"/>
    </source>
</evidence>
<comment type="similarity">
    <text evidence="5">Belongs to the lariat debranching enzyme family.</text>
</comment>
<dbReference type="PANTHER" id="PTHR12849:SF0">
    <property type="entry name" value="LARIAT DEBRANCHING ENZYME"/>
    <property type="match status" value="1"/>
</dbReference>
<dbReference type="PANTHER" id="PTHR12849">
    <property type="entry name" value="RNA LARIAT DEBRANCHING ENZYME"/>
    <property type="match status" value="1"/>
</dbReference>
<evidence type="ECO:0000256" key="1">
    <source>
        <dbReference type="ARBA" id="ARBA00001936"/>
    </source>
</evidence>
<dbReference type="InParanoid" id="E4WZI3"/>
<dbReference type="GO" id="GO:0046872">
    <property type="term" value="F:metal ion binding"/>
    <property type="evidence" value="ECO:0007669"/>
    <property type="project" value="UniProtKB-KW"/>
</dbReference>
<proteinExistence type="inferred from homology"/>
<comment type="cofactor">
    <cofactor evidence="2">
        <name>Zn(2+)</name>
        <dbReference type="ChEBI" id="CHEBI:29105"/>
    </cofactor>
</comment>
<dbReference type="InterPro" id="IPR029052">
    <property type="entry name" value="Metallo-depent_PP-like"/>
</dbReference>
<keyword evidence="7" id="KW-0479">Metal-binding</keyword>
<evidence type="ECO:0000256" key="7">
    <source>
        <dbReference type="ARBA" id="ARBA00022723"/>
    </source>
</evidence>
<organism evidence="15">
    <name type="scientific">Oikopleura dioica</name>
    <name type="common">Tunicate</name>
    <dbReference type="NCBI Taxonomy" id="34765"/>
    <lineage>
        <taxon>Eukaryota</taxon>
        <taxon>Metazoa</taxon>
        <taxon>Chordata</taxon>
        <taxon>Tunicata</taxon>
        <taxon>Appendicularia</taxon>
        <taxon>Copelata</taxon>
        <taxon>Oikopleuridae</taxon>
        <taxon>Oikopleura</taxon>
    </lineage>
</organism>
<keyword evidence="12" id="KW-0539">Nucleus</keyword>
<dbReference type="OrthoDB" id="407609at2759"/>
<evidence type="ECO:0000256" key="9">
    <source>
        <dbReference type="ARBA" id="ARBA00022833"/>
    </source>
</evidence>
<evidence type="ECO:0000313" key="15">
    <source>
        <dbReference type="EMBL" id="CBY22579.1"/>
    </source>
</evidence>
<evidence type="ECO:0000256" key="8">
    <source>
        <dbReference type="ARBA" id="ARBA00022801"/>
    </source>
</evidence>
<sequence>MRIAVEGQWPHASLSLTTFSGCLHGELDIVYNTIKFIEQQHNTKIDLLLVCGDFQAVRNEADLKCMAMPPKYRAMQQFWKYYKGQKKAPIMTIVIGGNHEASNHMQELPYGGWLAENIYYLGYAGVVEYGGIRIGGISGIYKSHDFKKGHFECPPYNEDTMRSAYHTRNLDVFRLKQLKLPLDIVMSHDWPCGIHNFGDLELLLKKKPFFREQVEPGARNQLGSPAHAELLYHLKPKYWFAAHLHVKWMAVVDHDKNLNQNRFTRFLSLDKALPQRDFLQVVDVPTRHYAPYEFKYDPEWLAVLRNTNDLFSLTPNNTRMPIKGIDTDFDRSATQEDIEVVRADMDFTMEIPKNFKVTVDMYNPKEHWKQRPVELFRNTQNTEFCQKLRLVDPFTVFKEGRDPTRPMEGPEETNIWTDPNEIQLDDNVEKEKDPDEIDLDDDDEEEDDCCRPSTSEEKPATEDPNADLAMPAIAKEPEKKEEVKEQYSDSDSEDDGAPQARPFTLPFSLPPPKAAAADVEMSQEKPQNMPENENLEKVEAPPKVSELSSGKSQENVNEQVGENKVQKPSFKRRNQAIYTAEEDEDN</sequence>
<dbReference type="Pfam" id="PF00149">
    <property type="entry name" value="Metallophos"/>
    <property type="match status" value="1"/>
</dbReference>
<dbReference type="PROSITE" id="PS51257">
    <property type="entry name" value="PROKAR_LIPOPROTEIN"/>
    <property type="match status" value="1"/>
</dbReference>
<keyword evidence="8" id="KW-0378">Hydrolase</keyword>
<evidence type="ECO:0000256" key="13">
    <source>
        <dbReference type="SAM" id="MobiDB-lite"/>
    </source>
</evidence>
<dbReference type="GO" id="GO:0000398">
    <property type="term" value="P:mRNA splicing, via spliceosome"/>
    <property type="evidence" value="ECO:0007669"/>
    <property type="project" value="TreeGrafter"/>
</dbReference>
<dbReference type="GO" id="GO:0008419">
    <property type="term" value="F:RNA lariat debranching enzyme activity"/>
    <property type="evidence" value="ECO:0007669"/>
    <property type="project" value="UniProtKB-ARBA"/>
</dbReference>
<reference evidence="15" key="1">
    <citation type="journal article" date="2010" name="Science">
        <title>Plasticity of animal genome architecture unmasked by rapid evolution of a pelagic tunicate.</title>
        <authorList>
            <person name="Denoeud F."/>
            <person name="Henriet S."/>
            <person name="Mungpakdee S."/>
            <person name="Aury J.M."/>
            <person name="Da Silva C."/>
            <person name="Brinkmann H."/>
            <person name="Mikhaleva J."/>
            <person name="Olsen L.C."/>
            <person name="Jubin C."/>
            <person name="Canestro C."/>
            <person name="Bouquet J.M."/>
            <person name="Danks G."/>
            <person name="Poulain J."/>
            <person name="Campsteijn C."/>
            <person name="Adamski M."/>
            <person name="Cross I."/>
            <person name="Yadetie F."/>
            <person name="Muffato M."/>
            <person name="Louis A."/>
            <person name="Butcher S."/>
            <person name="Tsagkogeorga G."/>
            <person name="Konrad A."/>
            <person name="Singh S."/>
            <person name="Jensen M.F."/>
            <person name="Cong E.H."/>
            <person name="Eikeseth-Otteraa H."/>
            <person name="Noel B."/>
            <person name="Anthouard V."/>
            <person name="Porcel B.M."/>
            <person name="Kachouri-Lafond R."/>
            <person name="Nishino A."/>
            <person name="Ugolini M."/>
            <person name="Chourrout P."/>
            <person name="Nishida H."/>
            <person name="Aasland R."/>
            <person name="Huzurbazar S."/>
            <person name="Westhof E."/>
            <person name="Delsuc F."/>
            <person name="Lehrach H."/>
            <person name="Reinhardt R."/>
            <person name="Weissenbach J."/>
            <person name="Roy S.W."/>
            <person name="Artiguenave F."/>
            <person name="Postlethwait J.H."/>
            <person name="Manak J.R."/>
            <person name="Thompson E.M."/>
            <person name="Jaillon O."/>
            <person name="Du Pasquier L."/>
            <person name="Boudinot P."/>
            <person name="Liberles D.A."/>
            <person name="Volff J.N."/>
            <person name="Philippe H."/>
            <person name="Lenhard B."/>
            <person name="Roest Crollius H."/>
            <person name="Wincker P."/>
            <person name="Chourrout D."/>
        </authorList>
    </citation>
    <scope>NUCLEOTIDE SEQUENCE [LARGE SCALE GENOMIC DNA]</scope>
</reference>
<dbReference type="InterPro" id="IPR041816">
    <property type="entry name" value="Dbr1_N"/>
</dbReference>
<name>E4WZI3_OIKDI</name>
<dbReference type="InterPro" id="IPR007708">
    <property type="entry name" value="DBR1_C"/>
</dbReference>
<feature type="compositionally biased region" description="Acidic residues" evidence="13">
    <location>
        <begin position="434"/>
        <end position="448"/>
    </location>
</feature>
<dbReference type="Pfam" id="PF05011">
    <property type="entry name" value="DBR1"/>
    <property type="match status" value="1"/>
</dbReference>
<evidence type="ECO:0000313" key="16">
    <source>
        <dbReference type="Proteomes" id="UP000001307"/>
    </source>
</evidence>
<evidence type="ECO:0000256" key="12">
    <source>
        <dbReference type="ARBA" id="ARBA00023242"/>
    </source>
</evidence>
<dbReference type="SUPFAM" id="SSF56300">
    <property type="entry name" value="Metallo-dependent phosphatases"/>
    <property type="match status" value="1"/>
</dbReference>
<evidence type="ECO:0000256" key="6">
    <source>
        <dbReference type="ARBA" id="ARBA00022664"/>
    </source>
</evidence>
<keyword evidence="10" id="KW-0408">Iron</keyword>
<feature type="domain" description="Lariat debranching enzyme C-terminal" evidence="14">
    <location>
        <begin position="252"/>
        <end position="394"/>
    </location>
</feature>
<evidence type="ECO:0000256" key="2">
    <source>
        <dbReference type="ARBA" id="ARBA00001947"/>
    </source>
</evidence>
<evidence type="ECO:0000256" key="3">
    <source>
        <dbReference type="ARBA" id="ARBA00001954"/>
    </source>
</evidence>
<accession>E4WZI3</accession>
<evidence type="ECO:0000256" key="10">
    <source>
        <dbReference type="ARBA" id="ARBA00023004"/>
    </source>
</evidence>
<dbReference type="AlphaFoldDB" id="E4WZI3"/>
<dbReference type="Gene3D" id="3.60.21.10">
    <property type="match status" value="1"/>
</dbReference>
<dbReference type="InterPro" id="IPR004843">
    <property type="entry name" value="Calcineurin-like_PHP"/>
</dbReference>
<dbReference type="FunFam" id="3.60.21.10:FF:000035">
    <property type="entry name" value="Lariat debranching enzyme"/>
    <property type="match status" value="1"/>
</dbReference>
<comment type="subcellular location">
    <subcellularLocation>
        <location evidence="4">Nucleus</location>
    </subcellularLocation>
</comment>
<dbReference type="GO" id="GO:0005634">
    <property type="term" value="C:nucleus"/>
    <property type="evidence" value="ECO:0007669"/>
    <property type="project" value="UniProtKB-SubCell"/>
</dbReference>